<protein>
    <submittedName>
        <fullName evidence="7">Cullin-1-like isoform 1</fullName>
    </submittedName>
</protein>
<dbReference type="InterPro" id="IPR016159">
    <property type="entry name" value="Cullin_repeat-like_dom_sf"/>
</dbReference>
<dbReference type="FunFam" id="1.20.1310.10:FF:000002">
    <property type="entry name" value="cullin-3 isoform X1"/>
    <property type="match status" value="1"/>
</dbReference>
<organism evidence="7">
    <name type="scientific">Hirondellea gigas</name>
    <dbReference type="NCBI Taxonomy" id="1518452"/>
    <lineage>
        <taxon>Eukaryota</taxon>
        <taxon>Metazoa</taxon>
        <taxon>Ecdysozoa</taxon>
        <taxon>Arthropoda</taxon>
        <taxon>Crustacea</taxon>
        <taxon>Multicrustacea</taxon>
        <taxon>Malacostraca</taxon>
        <taxon>Eumalacostraca</taxon>
        <taxon>Peracarida</taxon>
        <taxon>Amphipoda</taxon>
        <taxon>Amphilochidea</taxon>
        <taxon>Lysianassida</taxon>
        <taxon>Lysianassidira</taxon>
        <taxon>Lysianassoidea</taxon>
        <taxon>Lysianassidae</taxon>
        <taxon>Hirondellea</taxon>
    </lineage>
</organism>
<evidence type="ECO:0000256" key="4">
    <source>
        <dbReference type="PROSITE-ProRule" id="PRU00330"/>
    </source>
</evidence>
<dbReference type="InterPro" id="IPR001373">
    <property type="entry name" value="Cullin_N"/>
</dbReference>
<dbReference type="SMART" id="SM00884">
    <property type="entry name" value="Cullin_Nedd8"/>
    <property type="match status" value="1"/>
</dbReference>
<dbReference type="Pfam" id="PF10557">
    <property type="entry name" value="Cullin_Nedd8"/>
    <property type="match status" value="1"/>
</dbReference>
<reference evidence="7" key="1">
    <citation type="submission" date="2017-11" db="EMBL/GenBank/DDBJ databases">
        <title>The sensing device of the deep-sea amphipod.</title>
        <authorList>
            <person name="Kobayashi H."/>
            <person name="Nagahama T."/>
            <person name="Arai W."/>
            <person name="Sasagawa Y."/>
            <person name="Umeda M."/>
            <person name="Hayashi T."/>
            <person name="Nikaido I."/>
            <person name="Watanabe H."/>
            <person name="Oguri K."/>
            <person name="Kitazato H."/>
            <person name="Fujioka K."/>
            <person name="Kido Y."/>
            <person name="Takami H."/>
        </authorList>
    </citation>
    <scope>NUCLEOTIDE SEQUENCE</scope>
    <source>
        <tissue evidence="7">Whole body</tissue>
    </source>
</reference>
<dbReference type="InterPro" id="IPR016157">
    <property type="entry name" value="Cullin_CS"/>
</dbReference>
<evidence type="ECO:0000256" key="3">
    <source>
        <dbReference type="ARBA" id="ARBA00022843"/>
    </source>
</evidence>
<dbReference type="InterPro" id="IPR019559">
    <property type="entry name" value="Cullin_neddylation_domain"/>
</dbReference>
<dbReference type="InterPro" id="IPR045093">
    <property type="entry name" value="Cullin"/>
</dbReference>
<feature type="domain" description="Cullin family profile" evidence="6">
    <location>
        <begin position="374"/>
        <end position="604"/>
    </location>
</feature>
<evidence type="ECO:0000256" key="5">
    <source>
        <dbReference type="RuleBase" id="RU003829"/>
    </source>
</evidence>
<dbReference type="PANTHER" id="PTHR11932">
    <property type="entry name" value="CULLIN"/>
    <property type="match status" value="1"/>
</dbReference>
<dbReference type="PROSITE" id="PS50069">
    <property type="entry name" value="CULLIN_2"/>
    <property type="match status" value="1"/>
</dbReference>
<dbReference type="SUPFAM" id="SSF75632">
    <property type="entry name" value="Cullin homology domain"/>
    <property type="match status" value="1"/>
</dbReference>
<dbReference type="AlphaFoldDB" id="A0A6A7G4K3"/>
<dbReference type="InterPro" id="IPR036317">
    <property type="entry name" value="Cullin_homology_sf"/>
</dbReference>
<dbReference type="FunFam" id="1.20.1310.10:FF:000001">
    <property type="entry name" value="Cullin 3"/>
    <property type="match status" value="1"/>
</dbReference>
<evidence type="ECO:0000259" key="6">
    <source>
        <dbReference type="PROSITE" id="PS50069"/>
    </source>
</evidence>
<keyword evidence="3" id="KW-0832">Ubl conjugation</keyword>
<dbReference type="InterPro" id="IPR016158">
    <property type="entry name" value="Cullin_homology"/>
</dbReference>
<dbReference type="Pfam" id="PF00888">
    <property type="entry name" value="Cullin"/>
    <property type="match status" value="1"/>
</dbReference>
<dbReference type="SUPFAM" id="SSF74788">
    <property type="entry name" value="Cullin repeat-like"/>
    <property type="match status" value="1"/>
</dbReference>
<dbReference type="EMBL" id="IACT01006815">
    <property type="protein sequence ID" value="LAC25937.1"/>
    <property type="molecule type" value="mRNA"/>
</dbReference>
<accession>A0A6A7G4K3</accession>
<dbReference type="PROSITE" id="PS01256">
    <property type="entry name" value="CULLIN_1"/>
    <property type="match status" value="1"/>
</dbReference>
<dbReference type="Pfam" id="PF26557">
    <property type="entry name" value="Cullin_AB"/>
    <property type="match status" value="1"/>
</dbReference>
<comment type="similarity">
    <text evidence="1 4 5">Belongs to the cullin family.</text>
</comment>
<evidence type="ECO:0000313" key="7">
    <source>
        <dbReference type="EMBL" id="LAC25937.1"/>
    </source>
</evidence>
<proteinExistence type="evidence at transcript level"/>
<name>A0A6A7G4K3_9CRUS</name>
<evidence type="ECO:0000256" key="1">
    <source>
        <dbReference type="ARBA" id="ARBA00006019"/>
    </source>
</evidence>
<sequence length="731" mass="85212">MAIQLEEGWSKIQKNGIAKIQKIIDNEMHGKISNQEFADLYTIVYTMCIQKEPFCHTSELYERFSQSVRDYLETTALPAILSDNKHGEYLLLALKKQWEDYRLLKRWLINFFVYLNRFYVKRTHKRSLEDVCLNNFRVLVFDKIKRFAADAMLVTIENDRDGELVDRSLLRNIIQIFVEMGMGKLTIYSQDFEQRFLSETLEYYSRKAAIWLASDTCPEYLRKAERAIQSEISLLTDSLHPSSKDRLMKVLIKYLLLQHQTEILGKPNTGFLRMLQTDAREDLARIYSLYKEIPQSLIPIGKMLKDHIIEVGQKIVHQTDEKDNPLKFVEEMMQLHTKYFSLVHDLFENSPIFDKALKEASETILNQKLAIKRTPAELIATYCNSLLSKDGIRTETEAILEETLDKIVRIFSYLCDKDLFLEFYRKLLAKRLLMARSANEDAEKSMIGKLKIRCGAQFTSKLEGMINDMKSASEHRNMFTQFLAETHADELSIDLDVQVLTTTYWPTYKESEIQLDQSMIHARDLFQKYYDKRTSNRRLKWIHVLGMVTLSADFPNKRVFLEVSTIQACVLLLLNTCESMSILNLHKVLKVPLEELKRQLKPLVNKRFKILNKTPPGGYDVSHLISINMQCNPSRKRIRIPLVASVSNHDRAKNIAEVQENRKHAIEASIVRVMKSRRTLEHAQLIAEVSAQLMPHFKPDPRAIKSRVEDLIGREYLERHPGQPNAYNYLA</sequence>
<dbReference type="Gene3D" id="1.20.1310.10">
    <property type="entry name" value="Cullin Repeats"/>
    <property type="match status" value="4"/>
</dbReference>
<dbReference type="SMART" id="SM00182">
    <property type="entry name" value="CULLIN"/>
    <property type="match status" value="1"/>
</dbReference>
<dbReference type="InterPro" id="IPR059120">
    <property type="entry name" value="Cullin-like_AB"/>
</dbReference>
<dbReference type="Gene3D" id="3.30.230.130">
    <property type="entry name" value="Cullin, Chain C, Domain 2"/>
    <property type="match status" value="1"/>
</dbReference>
<dbReference type="InterPro" id="IPR036388">
    <property type="entry name" value="WH-like_DNA-bd_sf"/>
</dbReference>
<dbReference type="Gene3D" id="1.10.10.10">
    <property type="entry name" value="Winged helix-like DNA-binding domain superfamily/Winged helix DNA-binding domain"/>
    <property type="match status" value="1"/>
</dbReference>
<dbReference type="FunFam" id="1.10.10.10:FF:000014">
    <property type="entry name" value="Cullin 1"/>
    <property type="match status" value="1"/>
</dbReference>
<dbReference type="SUPFAM" id="SSF46785">
    <property type="entry name" value="Winged helix' DNA-binding domain"/>
    <property type="match status" value="1"/>
</dbReference>
<dbReference type="GO" id="GO:0031461">
    <property type="term" value="C:cullin-RING ubiquitin ligase complex"/>
    <property type="evidence" value="ECO:0007669"/>
    <property type="project" value="InterPro"/>
</dbReference>
<evidence type="ECO:0000256" key="2">
    <source>
        <dbReference type="ARBA" id="ARBA00022499"/>
    </source>
</evidence>
<keyword evidence="2" id="KW-1017">Isopeptide bond</keyword>
<dbReference type="GO" id="GO:0006511">
    <property type="term" value="P:ubiquitin-dependent protein catabolic process"/>
    <property type="evidence" value="ECO:0007669"/>
    <property type="project" value="InterPro"/>
</dbReference>
<dbReference type="InterPro" id="IPR036390">
    <property type="entry name" value="WH_DNA-bd_sf"/>
</dbReference>
<dbReference type="GO" id="GO:0031625">
    <property type="term" value="F:ubiquitin protein ligase binding"/>
    <property type="evidence" value="ECO:0007669"/>
    <property type="project" value="InterPro"/>
</dbReference>